<gene>
    <name evidence="2" type="ORF">MELLADRAFT_88384</name>
</gene>
<dbReference type="GO" id="GO:0003746">
    <property type="term" value="F:translation elongation factor activity"/>
    <property type="evidence" value="ECO:0007669"/>
    <property type="project" value="InterPro"/>
</dbReference>
<evidence type="ECO:0000313" key="2">
    <source>
        <dbReference type="EMBL" id="EGG05020.1"/>
    </source>
</evidence>
<dbReference type="RefSeq" id="XP_007411773.1">
    <property type="nucleotide sequence ID" value="XM_007411711.1"/>
</dbReference>
<name>F4RRI9_MELLP</name>
<protein>
    <recommendedName>
        <fullName evidence="1">Translation initiation factor 5A-like N-terminal domain-containing protein</fullName>
    </recommendedName>
</protein>
<evidence type="ECO:0000259" key="1">
    <source>
        <dbReference type="Pfam" id="PF21485"/>
    </source>
</evidence>
<accession>F4RRI9</accession>
<sequence>MMSDSEQHNKTFEAASVGTSVTFPMQCSALHNRGHFFIKGRQCKLFSWNVDMSTSNTGKHGHPNFHLAVINIFINKKFFLNLIEMNGVAKDDVNTPECDLGEALQERLMLAKTYVEDDCS</sequence>
<dbReference type="InterPro" id="IPR048670">
    <property type="entry name" value="IF5A-like_N"/>
</dbReference>
<dbReference type="Gene3D" id="2.30.30.30">
    <property type="match status" value="1"/>
</dbReference>
<dbReference type="AlphaFoldDB" id="F4RRI9"/>
<reference evidence="3" key="1">
    <citation type="journal article" date="2011" name="Proc. Natl. Acad. Sci. U.S.A.">
        <title>Obligate biotrophy features unraveled by the genomic analysis of rust fungi.</title>
        <authorList>
            <person name="Duplessis S."/>
            <person name="Cuomo C.A."/>
            <person name="Lin Y.-C."/>
            <person name="Aerts A."/>
            <person name="Tisserant E."/>
            <person name="Veneault-Fourrey C."/>
            <person name="Joly D.L."/>
            <person name="Hacquard S."/>
            <person name="Amselem J."/>
            <person name="Cantarel B.L."/>
            <person name="Chiu R."/>
            <person name="Coutinho P.M."/>
            <person name="Feau N."/>
            <person name="Field M."/>
            <person name="Frey P."/>
            <person name="Gelhaye E."/>
            <person name="Goldberg J."/>
            <person name="Grabherr M.G."/>
            <person name="Kodira C.D."/>
            <person name="Kohler A."/>
            <person name="Kuees U."/>
            <person name="Lindquist E.A."/>
            <person name="Lucas S.M."/>
            <person name="Mago R."/>
            <person name="Mauceli E."/>
            <person name="Morin E."/>
            <person name="Murat C."/>
            <person name="Pangilinan J.L."/>
            <person name="Park R."/>
            <person name="Pearson M."/>
            <person name="Quesneville H."/>
            <person name="Rouhier N."/>
            <person name="Sakthikumar S."/>
            <person name="Salamov A.A."/>
            <person name="Schmutz J."/>
            <person name="Selles B."/>
            <person name="Shapiro H."/>
            <person name="Tanguay P."/>
            <person name="Tuskan G.A."/>
            <person name="Henrissat B."/>
            <person name="Van de Peer Y."/>
            <person name="Rouze P."/>
            <person name="Ellis J.G."/>
            <person name="Dodds P.N."/>
            <person name="Schein J.E."/>
            <person name="Zhong S."/>
            <person name="Hamelin R.C."/>
            <person name="Grigoriev I.V."/>
            <person name="Szabo L.J."/>
            <person name="Martin F."/>
        </authorList>
    </citation>
    <scope>NUCLEOTIDE SEQUENCE [LARGE SCALE GENOMIC DNA]</scope>
    <source>
        <strain evidence="3">98AG31 / pathotype 3-4-7</strain>
    </source>
</reference>
<dbReference type="InParanoid" id="F4RRI9"/>
<dbReference type="KEGG" id="mlr:MELLADRAFT_88384"/>
<proteinExistence type="predicted"/>
<dbReference type="InterPro" id="IPR014722">
    <property type="entry name" value="Rib_uL2_dom2"/>
</dbReference>
<dbReference type="GeneID" id="18934865"/>
<feature type="domain" description="Translation initiation factor 5A-like N-terminal" evidence="1">
    <location>
        <begin position="20"/>
        <end position="78"/>
    </location>
</feature>
<dbReference type="Proteomes" id="UP000001072">
    <property type="component" value="Unassembled WGS sequence"/>
</dbReference>
<dbReference type="InterPro" id="IPR008991">
    <property type="entry name" value="Translation_prot_SH3-like_sf"/>
</dbReference>
<evidence type="ECO:0000313" key="3">
    <source>
        <dbReference type="Proteomes" id="UP000001072"/>
    </source>
</evidence>
<organism evidence="3">
    <name type="scientific">Melampsora larici-populina (strain 98AG31 / pathotype 3-4-7)</name>
    <name type="common">Poplar leaf rust fungus</name>
    <dbReference type="NCBI Taxonomy" id="747676"/>
    <lineage>
        <taxon>Eukaryota</taxon>
        <taxon>Fungi</taxon>
        <taxon>Dikarya</taxon>
        <taxon>Basidiomycota</taxon>
        <taxon>Pucciniomycotina</taxon>
        <taxon>Pucciniomycetes</taxon>
        <taxon>Pucciniales</taxon>
        <taxon>Melampsoraceae</taxon>
        <taxon>Melampsora</taxon>
    </lineage>
</organism>
<dbReference type="GO" id="GO:0045901">
    <property type="term" value="P:positive regulation of translational elongation"/>
    <property type="evidence" value="ECO:0007669"/>
    <property type="project" value="InterPro"/>
</dbReference>
<dbReference type="OrthoDB" id="9975114at2759"/>
<keyword evidence="3" id="KW-1185">Reference proteome</keyword>
<dbReference type="EMBL" id="GL883115">
    <property type="protein sequence ID" value="EGG05020.1"/>
    <property type="molecule type" value="Genomic_DNA"/>
</dbReference>
<dbReference type="VEuPathDB" id="FungiDB:MELLADRAFT_88384"/>
<dbReference type="InterPro" id="IPR001884">
    <property type="entry name" value="IF5A-like"/>
</dbReference>
<dbReference type="HOGENOM" id="CLU_102600_0_1_1"/>
<dbReference type="Pfam" id="PF21485">
    <property type="entry name" value="IF5A-like_N"/>
    <property type="match status" value="1"/>
</dbReference>
<dbReference type="SUPFAM" id="SSF50104">
    <property type="entry name" value="Translation proteins SH3-like domain"/>
    <property type="match status" value="1"/>
</dbReference>
<dbReference type="PANTHER" id="PTHR11673">
    <property type="entry name" value="TRANSLATION INITIATION FACTOR 5A FAMILY MEMBER"/>
    <property type="match status" value="1"/>
</dbReference>
<dbReference type="eggNOG" id="KOG3271">
    <property type="taxonomic scope" value="Eukaryota"/>
</dbReference>
<dbReference type="GO" id="GO:0043022">
    <property type="term" value="F:ribosome binding"/>
    <property type="evidence" value="ECO:0007669"/>
    <property type="project" value="InterPro"/>
</dbReference>
<dbReference type="GO" id="GO:0003723">
    <property type="term" value="F:RNA binding"/>
    <property type="evidence" value="ECO:0007669"/>
    <property type="project" value="InterPro"/>
</dbReference>
<dbReference type="STRING" id="747676.F4RRI9"/>